<dbReference type="Gene3D" id="2.60.120.560">
    <property type="entry name" value="Exo-inulinase, domain 1"/>
    <property type="match status" value="1"/>
</dbReference>
<feature type="region of interest" description="Disordered" evidence="1">
    <location>
        <begin position="29"/>
        <end position="48"/>
    </location>
</feature>
<evidence type="ECO:0000313" key="4">
    <source>
        <dbReference type="EMBL" id="ALJ01731.1"/>
    </source>
</evidence>
<dbReference type="GO" id="GO:0016787">
    <property type="term" value="F:hydrolase activity"/>
    <property type="evidence" value="ECO:0007669"/>
    <property type="project" value="InterPro"/>
</dbReference>
<feature type="domain" description="3-keto-alpha-glucoside-1,2-lyase/3-keto-2-hydroxy-glucal hydratase" evidence="3">
    <location>
        <begin position="54"/>
        <end position="249"/>
    </location>
</feature>
<keyword evidence="2" id="KW-0732">Signal</keyword>
<keyword evidence="4" id="KW-0614">Plasmid</keyword>
<evidence type="ECO:0000256" key="1">
    <source>
        <dbReference type="SAM" id="MobiDB-lite"/>
    </source>
</evidence>
<feature type="chain" id="PRO_5006042975" description="3-keto-alpha-glucoside-1,2-lyase/3-keto-2-hydroxy-glucal hydratase domain-containing protein" evidence="2">
    <location>
        <begin position="25"/>
        <end position="251"/>
    </location>
</feature>
<dbReference type="Pfam" id="PF06439">
    <property type="entry name" value="3keto-disac_hyd"/>
    <property type="match status" value="1"/>
</dbReference>
<evidence type="ECO:0000313" key="5">
    <source>
        <dbReference type="Proteomes" id="UP000061382"/>
    </source>
</evidence>
<protein>
    <recommendedName>
        <fullName evidence="3">3-keto-alpha-glucoside-1,2-lyase/3-keto-2-hydroxy-glucal hydratase domain-containing protein</fullName>
    </recommendedName>
</protein>
<dbReference type="KEGG" id="rti:DC20_22080"/>
<dbReference type="OrthoDB" id="176168at2"/>
<dbReference type="AlphaFoldDB" id="A0A0P0CVT8"/>
<sequence>MVNRTRSFLLSSLLLLWSASAGFAQEISPKDTEDWSRKPPLVAPGKRGTAPSDAIILFSGKRDLDKWEHPDGTQVKWKVKGDVLTIEKDATDLRTKQPFGSVQLHIEWKTPDPKEDGSNSRGNSGVFLMDQYELQIYESYQDMSVIYYNGQAASIYKQHIPLVNASTAPQTWQTFDVVFNAPEFNPDKSLKTPAYITVFHNGVLVQNHVEIKGPMMYEGYPEYTYHAAKLPIRLQEHDSRVSFRNIWVREL</sequence>
<feature type="signal peptide" evidence="2">
    <location>
        <begin position="1"/>
        <end position="24"/>
    </location>
</feature>
<accession>A0A0P0CVT8</accession>
<dbReference type="InterPro" id="IPR010496">
    <property type="entry name" value="AL/BT2_dom"/>
</dbReference>
<name>A0A0P0CVT8_9BACT</name>
<dbReference type="PATRIC" id="fig|512763.3.peg.4868"/>
<dbReference type="Proteomes" id="UP000061382">
    <property type="component" value="Plasmid 1"/>
</dbReference>
<geneLocation type="plasmid" evidence="4 5">
    <name>1</name>
</geneLocation>
<organism evidence="4 5">
    <name type="scientific">Rufibacter tibetensis</name>
    <dbReference type="NCBI Taxonomy" id="512763"/>
    <lineage>
        <taxon>Bacteria</taxon>
        <taxon>Pseudomonadati</taxon>
        <taxon>Bacteroidota</taxon>
        <taxon>Cytophagia</taxon>
        <taxon>Cytophagales</taxon>
        <taxon>Hymenobacteraceae</taxon>
        <taxon>Rufibacter</taxon>
    </lineage>
</organism>
<reference evidence="4 5" key="1">
    <citation type="submission" date="2015-08" db="EMBL/GenBank/DDBJ databases">
        <title>Complete genome sequence of Rufibacter tibetensis strain 1351t, a radiation-resistant bacterium from tibet plateau.</title>
        <authorList>
            <person name="Dai J."/>
        </authorList>
    </citation>
    <scope>NUCLEOTIDE SEQUENCE [LARGE SCALE GENOMIC DNA]</scope>
    <source>
        <strain evidence="4 5">1351</strain>
        <plasmid evidence="4 5">1</plasmid>
    </source>
</reference>
<evidence type="ECO:0000259" key="3">
    <source>
        <dbReference type="Pfam" id="PF06439"/>
    </source>
</evidence>
<gene>
    <name evidence="4" type="ORF">DC20_22080</name>
</gene>
<keyword evidence="5" id="KW-1185">Reference proteome</keyword>
<proteinExistence type="predicted"/>
<evidence type="ECO:0000256" key="2">
    <source>
        <dbReference type="SAM" id="SignalP"/>
    </source>
</evidence>
<dbReference type="EMBL" id="CP012644">
    <property type="protein sequence ID" value="ALJ01731.1"/>
    <property type="molecule type" value="Genomic_DNA"/>
</dbReference>